<evidence type="ECO:0000313" key="2">
    <source>
        <dbReference type="EMBL" id="NNF07893.1"/>
    </source>
</evidence>
<gene>
    <name evidence="2" type="ORF">HKN21_14105</name>
</gene>
<accession>A0A7Y2E9U8</accession>
<dbReference type="InterPro" id="IPR008490">
    <property type="entry name" value="Transposase_InsH_N"/>
</dbReference>
<feature type="domain" description="Transposase InsH N-terminal" evidence="1">
    <location>
        <begin position="19"/>
        <end position="109"/>
    </location>
</feature>
<evidence type="ECO:0000313" key="3">
    <source>
        <dbReference type="Proteomes" id="UP000547674"/>
    </source>
</evidence>
<protein>
    <submittedName>
        <fullName evidence="2">Transposase</fullName>
    </submittedName>
</protein>
<dbReference type="PANTHER" id="PTHR33408">
    <property type="entry name" value="TRANSPOSASE"/>
    <property type="match status" value="1"/>
</dbReference>
<dbReference type="AlphaFoldDB" id="A0A7Y2E9U8"/>
<dbReference type="Pfam" id="PF05598">
    <property type="entry name" value="DUF772"/>
    <property type="match status" value="1"/>
</dbReference>
<reference evidence="2 3" key="1">
    <citation type="submission" date="2020-03" db="EMBL/GenBank/DDBJ databases">
        <title>Metabolic flexibility allows generalist bacteria to become dominant in a frequently disturbed ecosystem.</title>
        <authorList>
            <person name="Chen Y.-J."/>
            <person name="Leung P.M."/>
            <person name="Bay S.K."/>
            <person name="Hugenholtz P."/>
            <person name="Kessler A.J."/>
            <person name="Shelley G."/>
            <person name="Waite D.W."/>
            <person name="Cook P.L."/>
            <person name="Greening C."/>
        </authorList>
    </citation>
    <scope>NUCLEOTIDE SEQUENCE [LARGE SCALE GENOMIC DNA]</scope>
    <source>
        <strain evidence="2">SS_bin_28</strain>
    </source>
</reference>
<dbReference type="Proteomes" id="UP000547674">
    <property type="component" value="Unassembled WGS sequence"/>
</dbReference>
<comment type="caution">
    <text evidence="2">The sequence shown here is derived from an EMBL/GenBank/DDBJ whole genome shotgun (WGS) entry which is preliminary data.</text>
</comment>
<evidence type="ECO:0000259" key="1">
    <source>
        <dbReference type="Pfam" id="PF05598"/>
    </source>
</evidence>
<sequence>MGARFVSVDRDTPMLLPPDLRDWVPEDDLVHFVIEAVERLPLESFRVNHRGTGDKQFPPHMMLALLIYSYANGLFSSRKIERATHRDVAIRYLTAGTHPDHDTICKFRRENFEAFRESFVDVLELARELKLLKLGNVSLDGTHLKANASIDQNAEIGVSHIILTTCFAPPVLGDAERTTHSVCGRDVSCHGAG</sequence>
<organism evidence="2 3">
    <name type="scientific">Eiseniibacteriota bacterium</name>
    <dbReference type="NCBI Taxonomy" id="2212470"/>
    <lineage>
        <taxon>Bacteria</taxon>
        <taxon>Candidatus Eiseniibacteriota</taxon>
    </lineage>
</organism>
<name>A0A7Y2E9U8_UNCEI</name>
<dbReference type="EMBL" id="JABDJR010000567">
    <property type="protein sequence ID" value="NNF07893.1"/>
    <property type="molecule type" value="Genomic_DNA"/>
</dbReference>
<proteinExistence type="predicted"/>